<dbReference type="Pfam" id="PF00990">
    <property type="entry name" value="GGDEF"/>
    <property type="match status" value="1"/>
</dbReference>
<dbReference type="SUPFAM" id="SSF52172">
    <property type="entry name" value="CheY-like"/>
    <property type="match status" value="1"/>
</dbReference>
<feature type="domain" description="Response regulatory" evidence="4">
    <location>
        <begin position="2"/>
        <end position="119"/>
    </location>
</feature>
<dbReference type="KEGG" id="nneo:PQG83_03450"/>
<keyword evidence="6" id="KW-0808">Transferase</keyword>
<dbReference type="PROSITE" id="PS50110">
    <property type="entry name" value="RESPONSE_REGULATORY"/>
    <property type="match status" value="1"/>
</dbReference>
<proteinExistence type="predicted"/>
<accession>A0AA96JWE4</accession>
<evidence type="ECO:0000259" key="4">
    <source>
        <dbReference type="PROSITE" id="PS50110"/>
    </source>
</evidence>
<comment type="catalytic activity">
    <reaction evidence="2">
        <text>2 GTP = 3',3'-c-di-GMP + 2 diphosphate</text>
        <dbReference type="Rhea" id="RHEA:24898"/>
        <dbReference type="ChEBI" id="CHEBI:33019"/>
        <dbReference type="ChEBI" id="CHEBI:37565"/>
        <dbReference type="ChEBI" id="CHEBI:58805"/>
        <dbReference type="EC" id="2.7.7.65"/>
    </reaction>
</comment>
<dbReference type="PANTHER" id="PTHR45138:SF9">
    <property type="entry name" value="DIGUANYLATE CYCLASE DGCM-RELATED"/>
    <property type="match status" value="1"/>
</dbReference>
<dbReference type="GO" id="GO:1902201">
    <property type="term" value="P:negative regulation of bacterial-type flagellum-dependent cell motility"/>
    <property type="evidence" value="ECO:0007669"/>
    <property type="project" value="TreeGrafter"/>
</dbReference>
<dbReference type="EMBL" id="CP116968">
    <property type="protein sequence ID" value="WNM62817.1"/>
    <property type="molecule type" value="Genomic_DNA"/>
</dbReference>
<dbReference type="CDD" id="cd17574">
    <property type="entry name" value="REC_OmpR"/>
    <property type="match status" value="1"/>
</dbReference>
<keyword evidence="3" id="KW-0597">Phosphoprotein</keyword>
<dbReference type="GO" id="GO:0052621">
    <property type="term" value="F:diguanylate cyclase activity"/>
    <property type="evidence" value="ECO:0007669"/>
    <property type="project" value="UniProtKB-EC"/>
</dbReference>
<feature type="modified residue" description="4-aspartylphosphate" evidence="3">
    <location>
        <position position="52"/>
    </location>
</feature>
<dbReference type="Pfam" id="PF00072">
    <property type="entry name" value="Response_reg"/>
    <property type="match status" value="1"/>
</dbReference>
<evidence type="ECO:0000259" key="5">
    <source>
        <dbReference type="PROSITE" id="PS50887"/>
    </source>
</evidence>
<dbReference type="InterPro" id="IPR043128">
    <property type="entry name" value="Rev_trsase/Diguanyl_cyclase"/>
</dbReference>
<evidence type="ECO:0000313" key="7">
    <source>
        <dbReference type="Proteomes" id="UP001302494"/>
    </source>
</evidence>
<evidence type="ECO:0000313" key="6">
    <source>
        <dbReference type="EMBL" id="WNM62817.1"/>
    </source>
</evidence>
<evidence type="ECO:0000256" key="2">
    <source>
        <dbReference type="ARBA" id="ARBA00034247"/>
    </source>
</evidence>
<reference evidence="6 7" key="1">
    <citation type="submission" date="2023-01" db="EMBL/GenBank/DDBJ databases">
        <title>Cultivation and genomic characterization of new, ubiquitous marine nitrite-oxidizing bacteria from the Nitrospirales.</title>
        <authorList>
            <person name="Mueller A.J."/>
            <person name="Daebeler A."/>
            <person name="Herbold C.W."/>
            <person name="Kirkegaard R.H."/>
            <person name="Daims H."/>
        </authorList>
    </citation>
    <scope>NUCLEOTIDE SEQUENCE [LARGE SCALE GENOMIC DNA]</scope>
    <source>
        <strain evidence="6 7">DK</strain>
    </source>
</reference>
<dbReference type="InterPro" id="IPR001789">
    <property type="entry name" value="Sig_transdc_resp-reg_receiver"/>
</dbReference>
<organism evidence="6 7">
    <name type="scientific">Candidatus Nitrospira neomarina</name>
    <dbReference type="NCBI Taxonomy" id="3020899"/>
    <lineage>
        <taxon>Bacteria</taxon>
        <taxon>Pseudomonadati</taxon>
        <taxon>Nitrospirota</taxon>
        <taxon>Nitrospiria</taxon>
        <taxon>Nitrospirales</taxon>
        <taxon>Nitrospiraceae</taxon>
        <taxon>Nitrospira</taxon>
    </lineage>
</organism>
<dbReference type="RefSeq" id="WP_312746802.1">
    <property type="nucleotide sequence ID" value="NZ_CP116968.1"/>
</dbReference>
<dbReference type="GO" id="GO:0000160">
    <property type="term" value="P:phosphorelay signal transduction system"/>
    <property type="evidence" value="ECO:0007669"/>
    <property type="project" value="InterPro"/>
</dbReference>
<dbReference type="InterPro" id="IPR029787">
    <property type="entry name" value="Nucleotide_cyclase"/>
</dbReference>
<dbReference type="Gene3D" id="3.40.50.2300">
    <property type="match status" value="1"/>
</dbReference>
<keyword evidence="7" id="KW-1185">Reference proteome</keyword>
<dbReference type="SUPFAM" id="SSF55073">
    <property type="entry name" value="Nucleotide cyclase"/>
    <property type="match status" value="1"/>
</dbReference>
<dbReference type="InterPro" id="IPR050469">
    <property type="entry name" value="Diguanylate_Cyclase"/>
</dbReference>
<evidence type="ECO:0000256" key="1">
    <source>
        <dbReference type="ARBA" id="ARBA00012528"/>
    </source>
</evidence>
<dbReference type="FunFam" id="3.30.70.270:FF:000001">
    <property type="entry name" value="Diguanylate cyclase domain protein"/>
    <property type="match status" value="1"/>
</dbReference>
<keyword evidence="6" id="KW-0548">Nucleotidyltransferase</keyword>
<dbReference type="Proteomes" id="UP001302494">
    <property type="component" value="Chromosome"/>
</dbReference>
<dbReference type="CDD" id="cd01949">
    <property type="entry name" value="GGDEF"/>
    <property type="match status" value="1"/>
</dbReference>
<dbReference type="SMART" id="SM00267">
    <property type="entry name" value="GGDEF"/>
    <property type="match status" value="1"/>
</dbReference>
<dbReference type="PANTHER" id="PTHR45138">
    <property type="entry name" value="REGULATORY COMPONENTS OF SENSORY TRANSDUCTION SYSTEM"/>
    <property type="match status" value="1"/>
</dbReference>
<evidence type="ECO:0000256" key="3">
    <source>
        <dbReference type="PROSITE-ProRule" id="PRU00169"/>
    </source>
</evidence>
<dbReference type="PROSITE" id="PS50887">
    <property type="entry name" value="GGDEF"/>
    <property type="match status" value="1"/>
</dbReference>
<dbReference type="EC" id="2.7.7.65" evidence="1"/>
<dbReference type="AlphaFoldDB" id="A0AA96JWE4"/>
<dbReference type="InterPro" id="IPR011006">
    <property type="entry name" value="CheY-like_superfamily"/>
</dbReference>
<dbReference type="InterPro" id="IPR000160">
    <property type="entry name" value="GGDEF_dom"/>
</dbReference>
<dbReference type="Gene3D" id="3.30.70.270">
    <property type="match status" value="1"/>
</dbReference>
<protein>
    <recommendedName>
        <fullName evidence="1">diguanylate cyclase</fullName>
        <ecNumber evidence="1">2.7.7.65</ecNumber>
    </recommendedName>
</protein>
<feature type="domain" description="GGDEF" evidence="5">
    <location>
        <begin position="169"/>
        <end position="303"/>
    </location>
</feature>
<dbReference type="GO" id="GO:0043709">
    <property type="term" value="P:cell adhesion involved in single-species biofilm formation"/>
    <property type="evidence" value="ECO:0007669"/>
    <property type="project" value="TreeGrafter"/>
</dbReference>
<sequence>MRILVVDDDPLTLHMVVYRLRQWGHDVTSCTDGDSAWKVLARGSVPNVAIVDWIMPGLNGPELCQKIRGRTDCPYVYIVMLTGRNNPEDLIAGLDAGADDYLTKPFHLGELDARLRAGKRIVDLQNELISARETLRIQAMQDPLTQILNHGAIVDSLMREIDRAHREQQPLSLILADLDGFKNVNDSYGHVAGDQVLIEVARRMRFCLRSYDAIGRYGGEEFLMVLPNSDAAQAVRLAERIRVAISQKPFRVHNSDLTVTVSQGVTTWTDPCPIPIDHLIQSADGVLYLVKNSGRNGVEFAQFHGHADETFSRLTSSPTSIKQ</sequence>
<dbReference type="GO" id="GO:0005886">
    <property type="term" value="C:plasma membrane"/>
    <property type="evidence" value="ECO:0007669"/>
    <property type="project" value="TreeGrafter"/>
</dbReference>
<name>A0AA96JWE4_9BACT</name>
<dbReference type="NCBIfam" id="TIGR00254">
    <property type="entry name" value="GGDEF"/>
    <property type="match status" value="1"/>
</dbReference>
<gene>
    <name evidence="6" type="ORF">PQG83_03450</name>
</gene>
<dbReference type="SMART" id="SM00448">
    <property type="entry name" value="REC"/>
    <property type="match status" value="1"/>
</dbReference>